<proteinExistence type="inferred from homology"/>
<evidence type="ECO:0000313" key="5">
    <source>
        <dbReference type="Proteomes" id="UP000009049"/>
    </source>
</evidence>
<reference evidence="4 5" key="1">
    <citation type="journal article" date="2009" name="J. Bacteriol.">
        <title>Complete genome sequence of Robiginitalea biformata HTCC2501.</title>
        <authorList>
            <person name="Oh H.M."/>
            <person name="Giovannoni S.J."/>
            <person name="Lee K."/>
            <person name="Ferriera S."/>
            <person name="Johnson J."/>
            <person name="Cho J.C."/>
        </authorList>
    </citation>
    <scope>NUCLEOTIDE SEQUENCE [LARGE SCALE GENOMIC DNA]</scope>
    <source>
        <strain evidence="5">ATCC BAA-864 / HTCC2501 / KCTC 12146</strain>
    </source>
</reference>
<dbReference type="Proteomes" id="UP000009049">
    <property type="component" value="Chromosome"/>
</dbReference>
<protein>
    <submittedName>
        <fullName evidence="4">Putative TonB-linked outer membrane protein</fullName>
    </submittedName>
</protein>
<keyword evidence="1" id="KW-0813">Transport</keyword>
<comment type="subcellular location">
    <subcellularLocation>
        <location evidence="1">Cell outer membrane</location>
        <topology evidence="1">Multi-pass membrane protein</topology>
    </subcellularLocation>
</comment>
<keyword evidence="1" id="KW-0998">Cell outer membrane</keyword>
<dbReference type="eggNOG" id="COG4206">
    <property type="taxonomic scope" value="Bacteria"/>
</dbReference>
<feature type="signal peptide" evidence="2">
    <location>
        <begin position="1"/>
        <end position="24"/>
    </location>
</feature>
<evidence type="ECO:0000256" key="2">
    <source>
        <dbReference type="SAM" id="SignalP"/>
    </source>
</evidence>
<dbReference type="GO" id="GO:0009279">
    <property type="term" value="C:cell outer membrane"/>
    <property type="evidence" value="ECO:0007669"/>
    <property type="project" value="UniProtKB-SubCell"/>
</dbReference>
<dbReference type="EMBL" id="CP001712">
    <property type="protein sequence ID" value="EAR16334.1"/>
    <property type="molecule type" value="Genomic_DNA"/>
</dbReference>
<dbReference type="Gene3D" id="2.170.130.10">
    <property type="entry name" value="TonB-dependent receptor, plug domain"/>
    <property type="match status" value="1"/>
</dbReference>
<keyword evidence="1" id="KW-1134">Transmembrane beta strand</keyword>
<dbReference type="RefSeq" id="WP_015753091.1">
    <property type="nucleotide sequence ID" value="NC_013222.1"/>
</dbReference>
<dbReference type="InterPro" id="IPR012910">
    <property type="entry name" value="Plug_dom"/>
</dbReference>
<gene>
    <name evidence="4" type="ordered locus">RB2501_05530</name>
</gene>
<dbReference type="AlphaFoldDB" id="A4CHC6"/>
<dbReference type="PROSITE" id="PS51257">
    <property type="entry name" value="PROKAR_LIPOPROTEIN"/>
    <property type="match status" value="1"/>
</dbReference>
<comment type="similarity">
    <text evidence="1">Belongs to the TonB-dependent receptor family.</text>
</comment>
<dbReference type="Pfam" id="PF07715">
    <property type="entry name" value="Plug"/>
    <property type="match status" value="1"/>
</dbReference>
<dbReference type="InterPro" id="IPR039426">
    <property type="entry name" value="TonB-dep_rcpt-like"/>
</dbReference>
<keyword evidence="5" id="KW-1185">Reference proteome</keyword>
<evidence type="ECO:0000256" key="1">
    <source>
        <dbReference type="PROSITE-ProRule" id="PRU01360"/>
    </source>
</evidence>
<dbReference type="STRING" id="313596.RB2501_05530"/>
<accession>A4CHC6</accession>
<name>A4CHC6_ROBBH</name>
<dbReference type="SUPFAM" id="SSF56935">
    <property type="entry name" value="Porins"/>
    <property type="match status" value="1"/>
</dbReference>
<dbReference type="HOGENOM" id="CLU_1893865_0_0_10"/>
<keyword evidence="1" id="KW-0812">Transmembrane</keyword>
<evidence type="ECO:0000313" key="4">
    <source>
        <dbReference type="EMBL" id="EAR16334.1"/>
    </source>
</evidence>
<sequence length="137" mass="14320">MKNISALLLLAALLLGASCGSSKSGNPNGEITDMQAEMDERNSAVIPLITRIRRLPGISIQNGVPVLSKSANSMSGSQTEPLYVLDGLAMGNSFRQIENVVQPVDVKSIKVLRSSDASFYGSRGANGVIVITTKSGG</sequence>
<keyword evidence="2" id="KW-0732">Signal</keyword>
<evidence type="ECO:0000259" key="3">
    <source>
        <dbReference type="Pfam" id="PF07715"/>
    </source>
</evidence>
<dbReference type="PROSITE" id="PS52016">
    <property type="entry name" value="TONB_DEPENDENT_REC_3"/>
    <property type="match status" value="1"/>
</dbReference>
<keyword evidence="1" id="KW-0472">Membrane</keyword>
<dbReference type="InterPro" id="IPR037066">
    <property type="entry name" value="Plug_dom_sf"/>
</dbReference>
<dbReference type="KEGG" id="rbi:RB2501_05530"/>
<feature type="domain" description="TonB-dependent receptor plug" evidence="3">
    <location>
        <begin position="52"/>
        <end position="128"/>
    </location>
</feature>
<feature type="chain" id="PRO_5002666140" evidence="2">
    <location>
        <begin position="25"/>
        <end position="137"/>
    </location>
</feature>
<dbReference type="OrthoDB" id="982809at2"/>
<organism evidence="4 5">
    <name type="scientific">Robiginitalea biformata (strain ATCC BAA-864 / DSM 15991 / KCTC 12146 / HTCC2501)</name>
    <dbReference type="NCBI Taxonomy" id="313596"/>
    <lineage>
        <taxon>Bacteria</taxon>
        <taxon>Pseudomonadati</taxon>
        <taxon>Bacteroidota</taxon>
        <taxon>Flavobacteriia</taxon>
        <taxon>Flavobacteriales</taxon>
        <taxon>Flavobacteriaceae</taxon>
        <taxon>Robiginitalea</taxon>
    </lineage>
</organism>